<evidence type="ECO:0000259" key="1">
    <source>
        <dbReference type="SMART" id="SM00235"/>
    </source>
</evidence>
<dbReference type="InterPro" id="IPR024079">
    <property type="entry name" value="MetalloPept_cat_dom_sf"/>
</dbReference>
<feature type="domain" description="Peptidase metallopeptidase" evidence="1">
    <location>
        <begin position="40"/>
        <end position="194"/>
    </location>
</feature>
<reference evidence="3" key="1">
    <citation type="journal article" date="2019" name="Int. J. Syst. Evol. Microbiol.">
        <title>The Global Catalogue of Microorganisms (GCM) 10K type strain sequencing project: providing services to taxonomists for standard genome sequencing and annotation.</title>
        <authorList>
            <consortium name="The Broad Institute Genomics Platform"/>
            <consortium name="The Broad Institute Genome Sequencing Center for Infectious Disease"/>
            <person name="Wu L."/>
            <person name="Ma J."/>
        </authorList>
    </citation>
    <scope>NUCLEOTIDE SEQUENCE [LARGE SCALE GENOMIC DNA]</scope>
    <source>
        <strain evidence="3">CCUG 57401</strain>
    </source>
</reference>
<dbReference type="EMBL" id="JBHSMF010000006">
    <property type="protein sequence ID" value="MFC5497620.1"/>
    <property type="molecule type" value="Genomic_DNA"/>
</dbReference>
<keyword evidence="3" id="KW-1185">Reference proteome</keyword>
<dbReference type="Proteomes" id="UP001596037">
    <property type="component" value="Unassembled WGS sequence"/>
</dbReference>
<dbReference type="SMART" id="SM00235">
    <property type="entry name" value="ZnMc"/>
    <property type="match status" value="1"/>
</dbReference>
<comment type="caution">
    <text evidence="2">The sequence shown here is derived from an EMBL/GenBank/DDBJ whole genome shotgun (WGS) entry which is preliminary data.</text>
</comment>
<name>A0ABW0NCI7_9BURK</name>
<evidence type="ECO:0000313" key="2">
    <source>
        <dbReference type="EMBL" id="MFC5497620.1"/>
    </source>
</evidence>
<dbReference type="SUPFAM" id="SSF55486">
    <property type="entry name" value="Metalloproteases ('zincins'), catalytic domain"/>
    <property type="match status" value="1"/>
</dbReference>
<dbReference type="InterPro" id="IPR006026">
    <property type="entry name" value="Peptidase_Metallo"/>
</dbReference>
<dbReference type="Gene3D" id="3.40.390.10">
    <property type="entry name" value="Collagenase (Catalytic Domain)"/>
    <property type="match status" value="1"/>
</dbReference>
<evidence type="ECO:0000313" key="3">
    <source>
        <dbReference type="Proteomes" id="UP001596037"/>
    </source>
</evidence>
<sequence>MARIIPPAGPARRYCSQPIQRPREFDPAVSANRASAIITFGKKWVNGTDLTYYCFKPGDSGPASWQGEDGDLEAVRTAFQKWFSLGIGISFREVARPADATVRIGFDPGDGSWSLVGRDVLQARDPGERTMNFGWPLTTPYGRDTALHEIGHTLGLEHEHQNPFAGIVWDEEAVRSYFRGPPNNWGDAQIAHNILDKIPVKSVKGSEWDPDSVMEYEFEPGLVKEPAEYYQAGIKPAGGLSALDQAWMRDSYPRTPAQLPLLEVATSQKLALGKGETRVFAFNPDRTRTYQIGTFGTSDTVLVLFEVTPAGNVQIAGDDDGGEDRNALISMRLQAGRNYQVGIRLYHADLPDETSVMVW</sequence>
<dbReference type="RefSeq" id="WP_376849702.1">
    <property type="nucleotide sequence ID" value="NZ_JBHSMF010000006.1"/>
</dbReference>
<accession>A0ABW0NCI7</accession>
<gene>
    <name evidence="2" type="ORF">ACFPOE_08755</name>
</gene>
<organism evidence="2 3">
    <name type="scientific">Caenimonas terrae</name>
    <dbReference type="NCBI Taxonomy" id="696074"/>
    <lineage>
        <taxon>Bacteria</taxon>
        <taxon>Pseudomonadati</taxon>
        <taxon>Pseudomonadota</taxon>
        <taxon>Betaproteobacteria</taxon>
        <taxon>Burkholderiales</taxon>
        <taxon>Comamonadaceae</taxon>
        <taxon>Caenimonas</taxon>
    </lineage>
</organism>
<protein>
    <recommendedName>
        <fullName evidence="1">Peptidase metallopeptidase domain-containing protein</fullName>
    </recommendedName>
</protein>
<proteinExistence type="predicted"/>